<dbReference type="AlphaFoldDB" id="A0A812D6Q8"/>
<feature type="transmembrane region" description="Helical" evidence="1">
    <location>
        <begin position="114"/>
        <end position="140"/>
    </location>
</feature>
<dbReference type="InterPro" id="IPR029044">
    <property type="entry name" value="Nucleotide-diphossugar_trans"/>
</dbReference>
<comment type="caution">
    <text evidence="2">The sequence shown here is derived from an EMBL/GenBank/DDBJ whole genome shotgun (WGS) entry which is preliminary data.</text>
</comment>
<dbReference type="Proteomes" id="UP000597762">
    <property type="component" value="Unassembled WGS sequence"/>
</dbReference>
<keyword evidence="3" id="KW-1185">Reference proteome</keyword>
<dbReference type="EMBL" id="CAHIKZ030002876">
    <property type="protein sequence ID" value="CAE1293213.1"/>
    <property type="molecule type" value="Genomic_DNA"/>
</dbReference>
<organism evidence="2 3">
    <name type="scientific">Acanthosepion pharaonis</name>
    <name type="common">Pharaoh cuttlefish</name>
    <name type="synonym">Sepia pharaonis</name>
    <dbReference type="NCBI Taxonomy" id="158019"/>
    <lineage>
        <taxon>Eukaryota</taxon>
        <taxon>Metazoa</taxon>
        <taxon>Spiralia</taxon>
        <taxon>Lophotrochozoa</taxon>
        <taxon>Mollusca</taxon>
        <taxon>Cephalopoda</taxon>
        <taxon>Coleoidea</taxon>
        <taxon>Decapodiformes</taxon>
        <taxon>Sepiida</taxon>
        <taxon>Sepiina</taxon>
        <taxon>Sepiidae</taxon>
        <taxon>Acanthosepion</taxon>
    </lineage>
</organism>
<name>A0A812D6Q8_ACAPH</name>
<keyword evidence="1" id="KW-0812">Transmembrane</keyword>
<keyword evidence="2" id="KW-0328">Glycosyltransferase</keyword>
<reference evidence="2" key="1">
    <citation type="submission" date="2021-01" db="EMBL/GenBank/DDBJ databases">
        <authorList>
            <person name="Li R."/>
            <person name="Bekaert M."/>
        </authorList>
    </citation>
    <scope>NUCLEOTIDE SEQUENCE</scope>
    <source>
        <strain evidence="2">Farmed</strain>
    </source>
</reference>
<evidence type="ECO:0000313" key="2">
    <source>
        <dbReference type="EMBL" id="CAE1293213.1"/>
    </source>
</evidence>
<evidence type="ECO:0000313" key="3">
    <source>
        <dbReference type="Proteomes" id="UP000597762"/>
    </source>
</evidence>
<gene>
    <name evidence="2" type="ORF">SPHA_49673</name>
</gene>
<evidence type="ECO:0000256" key="1">
    <source>
        <dbReference type="SAM" id="Phobius"/>
    </source>
</evidence>
<keyword evidence="1" id="KW-1133">Transmembrane helix</keyword>
<dbReference type="EC" id="2.4.1.41" evidence="2"/>
<accession>A0A812D6Q8</accession>
<keyword evidence="2" id="KW-0808">Transferase</keyword>
<sequence length="173" mass="20526">MYMYYHFPSTFLENVAEEEKLRYRKKRYENYQKAEPYRRGPGEQGERLVLTGEHAEKAKLVARKEAFNLVASDMIALDRSLRDIRDSRYQLPCQFFLIIQKIFQTLCKRRTMKFLAYLDHSCLPCLVFGYSLSFFLFFLLPNCPLPFFPPHCGLHASTCCYSVHVSFSFWIDN</sequence>
<protein>
    <submittedName>
        <fullName evidence="2">GALNT</fullName>
        <ecNumber evidence="2">2.4.1.41</ecNumber>
    </submittedName>
</protein>
<proteinExistence type="predicted"/>
<keyword evidence="1" id="KW-0472">Membrane</keyword>
<dbReference type="GO" id="GO:0004653">
    <property type="term" value="F:polypeptide N-acetylgalactosaminyltransferase activity"/>
    <property type="evidence" value="ECO:0007669"/>
    <property type="project" value="UniProtKB-EC"/>
</dbReference>
<dbReference type="Gene3D" id="3.90.550.10">
    <property type="entry name" value="Spore Coat Polysaccharide Biosynthesis Protein SpsA, Chain A"/>
    <property type="match status" value="1"/>
</dbReference>